<evidence type="ECO:0000256" key="3">
    <source>
        <dbReference type="ARBA" id="ARBA00004892"/>
    </source>
</evidence>
<dbReference type="NCBIfam" id="NF003027">
    <property type="entry name" value="PRK03906.1"/>
    <property type="match status" value="1"/>
</dbReference>
<evidence type="ECO:0000256" key="4">
    <source>
        <dbReference type="ARBA" id="ARBA00007389"/>
    </source>
</evidence>
<organism evidence="12 13">
    <name type="scientific">Rodentibacter caecimuris</name>
    <dbReference type="NCBI Taxonomy" id="1796644"/>
    <lineage>
        <taxon>Bacteria</taxon>
        <taxon>Pseudomonadati</taxon>
        <taxon>Pseudomonadota</taxon>
        <taxon>Gammaproteobacteria</taxon>
        <taxon>Pasteurellales</taxon>
        <taxon>Pasteurellaceae</taxon>
        <taxon>Rodentibacter</taxon>
    </lineage>
</organism>
<evidence type="ECO:0000256" key="10">
    <source>
        <dbReference type="ARBA" id="ARBA00033474"/>
    </source>
</evidence>
<comment type="pathway">
    <text evidence="3 11">Carbohydrate metabolism; pentose and glucuronate interconversion.</text>
</comment>
<dbReference type="FunFam" id="3.20.20.150:FF:000005">
    <property type="entry name" value="Mannonate dehydratase"/>
    <property type="match status" value="1"/>
</dbReference>
<dbReference type="AlphaFoldDB" id="A0A1V3KQB1"/>
<dbReference type="HAMAP" id="MF_00106">
    <property type="entry name" value="UxuA"/>
    <property type="match status" value="1"/>
</dbReference>
<dbReference type="InterPro" id="IPR036237">
    <property type="entry name" value="Xyl_isomerase-like_sf"/>
</dbReference>
<proteinExistence type="inferred from homology"/>
<evidence type="ECO:0000256" key="9">
    <source>
        <dbReference type="ARBA" id="ARBA00023239"/>
    </source>
</evidence>
<dbReference type="FunFam" id="3.20.20.150:FF:000004">
    <property type="entry name" value="Mannonate dehydratase"/>
    <property type="match status" value="1"/>
</dbReference>
<protein>
    <recommendedName>
        <fullName evidence="6 11">Mannonate dehydratase</fullName>
        <ecNumber evidence="5 11">4.2.1.8</ecNumber>
    </recommendedName>
    <alternativeName>
        <fullName evidence="10 11">D-mannonate hydro-lyase</fullName>
    </alternativeName>
</protein>
<dbReference type="PANTHER" id="PTHR30387">
    <property type="entry name" value="MANNONATE DEHYDRATASE"/>
    <property type="match status" value="1"/>
</dbReference>
<comment type="caution">
    <text evidence="12">The sequence shown here is derived from an EMBL/GenBank/DDBJ whole genome shotgun (WGS) entry which is preliminary data.</text>
</comment>
<accession>A0A1V3KQB1</accession>
<evidence type="ECO:0000256" key="11">
    <source>
        <dbReference type="HAMAP-Rule" id="MF_00106"/>
    </source>
</evidence>
<dbReference type="RefSeq" id="WP_077585969.1">
    <property type="nucleotide sequence ID" value="NZ_MLAE01000004.1"/>
</dbReference>
<evidence type="ECO:0000256" key="7">
    <source>
        <dbReference type="ARBA" id="ARBA00023004"/>
    </source>
</evidence>
<evidence type="ECO:0000256" key="2">
    <source>
        <dbReference type="ARBA" id="ARBA00002713"/>
    </source>
</evidence>
<dbReference type="GO" id="GO:0030145">
    <property type="term" value="F:manganese ion binding"/>
    <property type="evidence" value="ECO:0007669"/>
    <property type="project" value="TreeGrafter"/>
</dbReference>
<evidence type="ECO:0000256" key="1">
    <source>
        <dbReference type="ARBA" id="ARBA00001794"/>
    </source>
</evidence>
<dbReference type="PANTHER" id="PTHR30387:SF2">
    <property type="entry name" value="MANNONATE DEHYDRATASE"/>
    <property type="match status" value="1"/>
</dbReference>
<dbReference type="GO" id="GO:0008198">
    <property type="term" value="F:ferrous iron binding"/>
    <property type="evidence" value="ECO:0007669"/>
    <property type="project" value="TreeGrafter"/>
</dbReference>
<dbReference type="EMBL" id="MLAE01000004">
    <property type="protein sequence ID" value="OOF79867.1"/>
    <property type="molecule type" value="Genomic_DNA"/>
</dbReference>
<reference evidence="13" key="1">
    <citation type="submission" date="2016-10" db="EMBL/GenBank/DDBJ databases">
        <title>Rodentibacter gen. nov. and new species.</title>
        <authorList>
            <person name="Christensen H."/>
        </authorList>
    </citation>
    <scope>NUCLEOTIDE SEQUENCE [LARGE SCALE GENOMIC DNA]</scope>
    <source>
        <strain evidence="13">Ppn152</strain>
    </source>
</reference>
<keyword evidence="9 11" id="KW-0456">Lyase</keyword>
<comment type="similarity">
    <text evidence="4 11">Belongs to the mannonate dehydratase family.</text>
</comment>
<dbReference type="NCBIfam" id="TIGR00695">
    <property type="entry name" value="uxuA"/>
    <property type="match status" value="1"/>
</dbReference>
<evidence type="ECO:0000256" key="6">
    <source>
        <dbReference type="ARBA" id="ARBA00016339"/>
    </source>
</evidence>
<dbReference type="Proteomes" id="UP000189114">
    <property type="component" value="Unassembled WGS sequence"/>
</dbReference>
<sequence length="394" mass="45104">MEQTWRWYGPKDPVSLSDIRQAGATGIVTALHHIPNGEVWCIEEIEKRKTEVENAGLTWSVVESVPVHEEIKTQTGNYQKWIDNYKQTLRNLAQCGIDTVCYNFMPVLDWTRTDLAYELPDGSKALRFDHIAFAAFELHILKRPGAEQTYNQEEQAAAKRYYDKMSAQDIEQLTRNIIAGLPGAEEGYTLDEFQSQLDRYNAISQETFRTHLAYFLNEIVPVAQEVGIKMAIHPDDPPRPILGLPRIVSTIEDMQWFVETQPLPANGFTMCTGSYGVRSDNDLVKMTEQSADRIYFAHLRSTQREDNPLSFHEAAHLEGDVDMFNVVKALLTEEYRRLNHGETRLIPMRPDHGHQMLDDLHKKTNPGYSAIGRLKGLAEFRGLEMALKKVYFSQ</sequence>
<dbReference type="SUPFAM" id="SSF51658">
    <property type="entry name" value="Xylose isomerase-like"/>
    <property type="match status" value="1"/>
</dbReference>
<gene>
    <name evidence="11" type="primary">uxuA</name>
    <name evidence="12" type="ORF">BKG96_00525</name>
</gene>
<dbReference type="EC" id="4.2.1.8" evidence="5 11"/>
<dbReference type="InterPro" id="IPR004628">
    <property type="entry name" value="Man_deHydtase"/>
</dbReference>
<dbReference type="Pfam" id="PF03786">
    <property type="entry name" value="UxuA"/>
    <property type="match status" value="1"/>
</dbReference>
<keyword evidence="8 11" id="KW-0464">Manganese</keyword>
<evidence type="ECO:0000256" key="5">
    <source>
        <dbReference type="ARBA" id="ARBA00012927"/>
    </source>
</evidence>
<name>A0A1V3KQB1_9PAST</name>
<dbReference type="GO" id="GO:0042840">
    <property type="term" value="P:D-glucuronate catabolic process"/>
    <property type="evidence" value="ECO:0007669"/>
    <property type="project" value="TreeGrafter"/>
</dbReference>
<keyword evidence="7 11" id="KW-0408">Iron</keyword>
<dbReference type="UniPathway" id="UPA00246"/>
<dbReference type="Gene3D" id="3.20.20.150">
    <property type="entry name" value="Divalent-metal-dependent TIM barrel enzymes"/>
    <property type="match status" value="1"/>
</dbReference>
<evidence type="ECO:0000313" key="12">
    <source>
        <dbReference type="EMBL" id="OOF79867.1"/>
    </source>
</evidence>
<dbReference type="PIRSF" id="PIRSF016049">
    <property type="entry name" value="Man_dehyd"/>
    <property type="match status" value="1"/>
</dbReference>
<comment type="function">
    <text evidence="2 11">Catalyzes the dehydration of D-mannonate.</text>
</comment>
<evidence type="ECO:0000256" key="8">
    <source>
        <dbReference type="ARBA" id="ARBA00023211"/>
    </source>
</evidence>
<evidence type="ECO:0000313" key="13">
    <source>
        <dbReference type="Proteomes" id="UP000189114"/>
    </source>
</evidence>
<dbReference type="GO" id="GO:0008927">
    <property type="term" value="F:mannonate dehydratase activity"/>
    <property type="evidence" value="ECO:0007669"/>
    <property type="project" value="UniProtKB-UniRule"/>
</dbReference>
<comment type="catalytic activity">
    <reaction evidence="1 11">
        <text>D-mannonate = 2-dehydro-3-deoxy-D-gluconate + H2O</text>
        <dbReference type="Rhea" id="RHEA:20097"/>
        <dbReference type="ChEBI" id="CHEBI:15377"/>
        <dbReference type="ChEBI" id="CHEBI:17767"/>
        <dbReference type="ChEBI" id="CHEBI:57990"/>
        <dbReference type="EC" id="4.2.1.8"/>
    </reaction>
</comment>
<comment type="cofactor">
    <cofactor evidence="11">
        <name>Fe(2+)</name>
        <dbReference type="ChEBI" id="CHEBI:29033"/>
    </cofactor>
    <cofactor evidence="11">
        <name>Mn(2+)</name>
        <dbReference type="ChEBI" id="CHEBI:29035"/>
    </cofactor>
</comment>